<keyword evidence="8" id="KW-1185">Reference proteome</keyword>
<accession>A0A833QLI0</accession>
<comment type="caution">
    <text evidence="7">The sequence shown here is derived from an EMBL/GenBank/DDBJ whole genome shotgun (WGS) entry which is preliminary data.</text>
</comment>
<sequence length="427" mass="45201">MERDFLGVIGKESGALSKDDGRSNLQDSVFYRNGSGVQWPSSNKASPLPPFMSIKTIREEKSDQFSISGFQPKPDNFNNNPRTSAPVLPQQYAVHGCGPSVQNVNGSRVFPVVSHQSVPFMQNNPFVKVNNSPPSSQNVSGTPVKQQPYGGGLNLNGHLVGSTVGVFVQRELPKPSPIAQMTIFYAGSVCSFDNIPVDKAKEILMLASKAATVIHPSIEPPKVETAVKVVDADSSKNSNLMQSQKQSPILIAPSCPVTSSPISVTPHAATLSRSTSSSNNSDSNVTKSLSPLGPSSQPEPSSCLPSKLNPTASPPARSGSPANLTTGLGTAAIRPSGLSTTTASAIMPRAVPQARKASLARFLEKRKERVSSTAPYSKPENGDVCHSNNSLFPKPVDLSRNCDDSISFGQSNNTSYTTDAPSTELQI</sequence>
<comment type="domain">
    <text evidence="4">The jas domain is required for interaction with COI1.</text>
</comment>
<keyword evidence="4" id="KW-0539">Nucleus</keyword>
<feature type="domain" description="Tify" evidence="6">
    <location>
        <begin position="174"/>
        <end position="209"/>
    </location>
</feature>
<evidence type="ECO:0000313" key="7">
    <source>
        <dbReference type="EMBL" id="KAF3324181.1"/>
    </source>
</evidence>
<protein>
    <recommendedName>
        <fullName evidence="4">Protein TIFY</fullName>
    </recommendedName>
    <alternativeName>
        <fullName evidence="4">Jasmonate ZIM domain-containing protein</fullName>
    </alternativeName>
</protein>
<comment type="subcellular location">
    <subcellularLocation>
        <location evidence="4">Nucleus</location>
    </subcellularLocation>
</comment>
<comment type="function">
    <text evidence="4">Repressor of jasmonate responses.</text>
</comment>
<dbReference type="Pfam" id="PF09425">
    <property type="entry name" value="Jas_motif"/>
    <property type="match status" value="1"/>
</dbReference>
<dbReference type="PANTHER" id="PTHR33077">
    <property type="entry name" value="PROTEIN TIFY 4A-RELATED-RELATED"/>
    <property type="match status" value="1"/>
</dbReference>
<feature type="region of interest" description="Disordered" evidence="5">
    <location>
        <begin position="1"/>
        <end position="27"/>
    </location>
</feature>
<evidence type="ECO:0000313" key="8">
    <source>
        <dbReference type="Proteomes" id="UP000623129"/>
    </source>
</evidence>
<feature type="region of interest" description="Disordered" evidence="5">
    <location>
        <begin position="367"/>
        <end position="390"/>
    </location>
</feature>
<dbReference type="InterPro" id="IPR018467">
    <property type="entry name" value="CCT_CS"/>
</dbReference>
<comment type="similarity">
    <text evidence="1 4">Belongs to the TIFY/JAZ family.</text>
</comment>
<dbReference type="EMBL" id="SWLB01000022">
    <property type="protein sequence ID" value="KAF3324181.1"/>
    <property type="molecule type" value="Genomic_DNA"/>
</dbReference>
<keyword evidence="2 4" id="KW-1184">Jasmonic acid signaling pathway</keyword>
<dbReference type="PROSITE" id="PS51320">
    <property type="entry name" value="TIFY"/>
    <property type="match status" value="1"/>
</dbReference>
<name>A0A833QLI0_9POAL</name>
<dbReference type="InterPro" id="IPR010399">
    <property type="entry name" value="Tify_dom"/>
</dbReference>
<evidence type="ECO:0000259" key="6">
    <source>
        <dbReference type="PROSITE" id="PS51320"/>
    </source>
</evidence>
<evidence type="ECO:0000256" key="3">
    <source>
        <dbReference type="ARBA" id="ARBA00022843"/>
    </source>
</evidence>
<dbReference type="GO" id="GO:0005634">
    <property type="term" value="C:nucleus"/>
    <property type="evidence" value="ECO:0007669"/>
    <property type="project" value="UniProtKB-SubCell"/>
</dbReference>
<dbReference type="Pfam" id="PF06200">
    <property type="entry name" value="tify"/>
    <property type="match status" value="1"/>
</dbReference>
<dbReference type="GO" id="GO:0009611">
    <property type="term" value="P:response to wounding"/>
    <property type="evidence" value="ECO:0007669"/>
    <property type="project" value="UniProtKB-UniRule"/>
</dbReference>
<dbReference type="GO" id="GO:2000022">
    <property type="term" value="P:regulation of jasmonic acid mediated signaling pathway"/>
    <property type="evidence" value="ECO:0007669"/>
    <property type="project" value="UniProtKB-UniRule"/>
</dbReference>
<keyword evidence="3" id="KW-0832">Ubl conjugation</keyword>
<gene>
    <name evidence="7" type="ORF">FCM35_KLT11648</name>
</gene>
<evidence type="ECO:0000256" key="2">
    <source>
        <dbReference type="ARBA" id="ARBA00022819"/>
    </source>
</evidence>
<evidence type="ECO:0000256" key="1">
    <source>
        <dbReference type="ARBA" id="ARBA00008614"/>
    </source>
</evidence>
<dbReference type="OrthoDB" id="1939212at2759"/>
<feature type="region of interest" description="Disordered" evidence="5">
    <location>
        <begin position="266"/>
        <end position="335"/>
    </location>
</feature>
<dbReference type="InterPro" id="IPR040390">
    <property type="entry name" value="TIFY/JAZ"/>
</dbReference>
<evidence type="ECO:0000256" key="5">
    <source>
        <dbReference type="SAM" id="MobiDB-lite"/>
    </source>
</evidence>
<dbReference type="SMART" id="SM00979">
    <property type="entry name" value="TIFY"/>
    <property type="match status" value="1"/>
</dbReference>
<feature type="region of interest" description="Disordered" evidence="5">
    <location>
        <begin position="407"/>
        <end position="427"/>
    </location>
</feature>
<evidence type="ECO:0000256" key="4">
    <source>
        <dbReference type="RuleBase" id="RU369065"/>
    </source>
</evidence>
<dbReference type="GO" id="GO:0031347">
    <property type="term" value="P:regulation of defense response"/>
    <property type="evidence" value="ECO:0007669"/>
    <property type="project" value="UniProtKB-UniRule"/>
</dbReference>
<proteinExistence type="inferred from homology"/>
<dbReference type="Proteomes" id="UP000623129">
    <property type="component" value="Unassembled WGS sequence"/>
</dbReference>
<dbReference type="AlphaFoldDB" id="A0A833QLI0"/>
<feature type="compositionally biased region" description="Polar residues" evidence="5">
    <location>
        <begin position="293"/>
        <end position="311"/>
    </location>
</feature>
<organism evidence="7 8">
    <name type="scientific">Carex littledalei</name>
    <dbReference type="NCBI Taxonomy" id="544730"/>
    <lineage>
        <taxon>Eukaryota</taxon>
        <taxon>Viridiplantae</taxon>
        <taxon>Streptophyta</taxon>
        <taxon>Embryophyta</taxon>
        <taxon>Tracheophyta</taxon>
        <taxon>Spermatophyta</taxon>
        <taxon>Magnoliopsida</taxon>
        <taxon>Liliopsida</taxon>
        <taxon>Poales</taxon>
        <taxon>Cyperaceae</taxon>
        <taxon>Cyperoideae</taxon>
        <taxon>Cariceae</taxon>
        <taxon>Carex</taxon>
        <taxon>Carex subgen. Euthyceras</taxon>
    </lineage>
</organism>
<feature type="compositionally biased region" description="Low complexity" evidence="5">
    <location>
        <begin position="270"/>
        <end position="288"/>
    </location>
</feature>
<dbReference type="PANTHER" id="PTHR33077:SF90">
    <property type="entry name" value="PROTEIN TIFY 7"/>
    <property type="match status" value="1"/>
</dbReference>
<reference evidence="7" key="1">
    <citation type="submission" date="2020-01" db="EMBL/GenBank/DDBJ databases">
        <title>Genome sequence of Kobresia littledalei, the first chromosome-level genome in the family Cyperaceae.</title>
        <authorList>
            <person name="Qu G."/>
        </authorList>
    </citation>
    <scope>NUCLEOTIDE SEQUENCE</scope>
    <source>
        <strain evidence="7">C.B.Clarke</strain>
        <tissue evidence="7">Leaf</tissue>
    </source>
</reference>